<evidence type="ECO:0000313" key="4">
    <source>
        <dbReference type="Ensembl" id="ENSPMAP00000005445.1"/>
    </source>
</evidence>
<feature type="region of interest" description="Disordered" evidence="3">
    <location>
        <begin position="1"/>
        <end position="38"/>
    </location>
</feature>
<feature type="compositionally biased region" description="Basic residues" evidence="3">
    <location>
        <begin position="1"/>
        <end position="13"/>
    </location>
</feature>
<dbReference type="PANTHER" id="PTHR46147">
    <property type="entry name" value="HISTONE-LYSINE N-METHYLTRANSFERASE ASH1"/>
    <property type="match status" value="1"/>
</dbReference>
<dbReference type="GO" id="GO:0042800">
    <property type="term" value="F:histone H3K4 methyltransferase activity"/>
    <property type="evidence" value="ECO:0007669"/>
    <property type="project" value="TreeGrafter"/>
</dbReference>
<dbReference type="PANTHER" id="PTHR46147:SF1">
    <property type="entry name" value="HISTONE-LYSINE N-METHYLTRANSFERASE ASH1L"/>
    <property type="match status" value="1"/>
</dbReference>
<feature type="compositionally biased region" description="Gly residues" evidence="3">
    <location>
        <begin position="459"/>
        <end position="468"/>
    </location>
</feature>
<accession>S4RJR2</accession>
<dbReference type="GeneTree" id="ENSGT00940000156698"/>
<name>S4RJR2_PETMA</name>
<dbReference type="HOGENOM" id="CLU_497465_0_0_1"/>
<sequence>PKRGRPQTKHLKKAPLDESAASDWPPSSPKSKAAPEREVILQPYDTLALGGPLYSNTAGLTVRVPVKRGPGRPRKLSVCDAGTPAAAMACAPLTAGFKLKAAPADGCHKKVARQKAGGGQGEALGELLHNRTVLTKINKMKTLKRKKILNQILSSSGKAKRGKSKVRLGEVSKKPCPIAAPVGARQCQQIHVSKRGTIYVGKKRGRKPKRGPSGPPPPLLSPAVRPPPPPPPPPLPPPPSISQSSSPGVCGTGGKEYGRGGPVAQPQAHQQLHVQRRPIATKAMLKQGTQSAGLKFSPQPAYPTRSPSRFSETMPSPASEEASPSDSGIATDNTSTSERAEKLCQLGPRRFSFDRGSVASSSEGAALIASPSCRPGCRSAARKQRHKRKRRLMQLKRGRHRDADFAAELEEVVSKLGECRVSCRQHPPRAARDLLPSLFRLNFGGSHGQLPCMHDALSGGGGGVGGGPRSASEHRARSKKGRSASRGQKYGEQSQLSPGPGYRCLGEQYRSTFGLRYAPSTLTASNLNFGYYGRYPSQAHHSWAPSAA</sequence>
<feature type="region of interest" description="Disordered" evidence="3">
    <location>
        <begin position="459"/>
        <end position="502"/>
    </location>
</feature>
<dbReference type="GO" id="GO:0006355">
    <property type="term" value="P:regulation of DNA-templated transcription"/>
    <property type="evidence" value="ECO:0007669"/>
    <property type="project" value="TreeGrafter"/>
</dbReference>
<evidence type="ECO:0000256" key="3">
    <source>
        <dbReference type="SAM" id="MobiDB-lite"/>
    </source>
</evidence>
<keyword evidence="2" id="KW-0539">Nucleus</keyword>
<proteinExistence type="predicted"/>
<protein>
    <recommendedName>
        <fullName evidence="5">SET binding protein 1</fullName>
    </recommendedName>
</protein>
<evidence type="ECO:0008006" key="5">
    <source>
        <dbReference type="Google" id="ProtNLM"/>
    </source>
</evidence>
<feature type="region of interest" description="Disordered" evidence="3">
    <location>
        <begin position="285"/>
        <end position="338"/>
    </location>
</feature>
<feature type="compositionally biased region" description="Low complexity" evidence="3">
    <location>
        <begin position="311"/>
        <end position="327"/>
    </location>
</feature>
<feature type="compositionally biased region" description="Polar residues" evidence="3">
    <location>
        <begin position="328"/>
        <end position="337"/>
    </location>
</feature>
<comment type="subcellular location">
    <subcellularLocation>
        <location evidence="1">Nucleus</location>
    </subcellularLocation>
</comment>
<evidence type="ECO:0000256" key="1">
    <source>
        <dbReference type="ARBA" id="ARBA00004123"/>
    </source>
</evidence>
<feature type="compositionally biased region" description="Pro residues" evidence="3">
    <location>
        <begin position="213"/>
        <end position="240"/>
    </location>
</feature>
<dbReference type="Ensembl" id="ENSPMAT00000005465.1">
    <property type="protein sequence ID" value="ENSPMAP00000005445.1"/>
    <property type="gene ID" value="ENSPMAG00000004962.1"/>
</dbReference>
<reference evidence="4" key="1">
    <citation type="submission" date="2025-08" db="UniProtKB">
        <authorList>
            <consortium name="Ensembl"/>
        </authorList>
    </citation>
    <scope>IDENTIFICATION</scope>
</reference>
<evidence type="ECO:0000256" key="2">
    <source>
        <dbReference type="ARBA" id="ARBA00023242"/>
    </source>
</evidence>
<feature type="region of interest" description="Disordered" evidence="3">
    <location>
        <begin position="195"/>
        <end position="273"/>
    </location>
</feature>
<feature type="compositionally biased region" description="Gly residues" evidence="3">
    <location>
        <begin position="250"/>
        <end position="261"/>
    </location>
</feature>
<feature type="compositionally biased region" description="Basic residues" evidence="3">
    <location>
        <begin position="201"/>
        <end position="210"/>
    </location>
</feature>
<reference evidence="4" key="2">
    <citation type="submission" date="2025-09" db="UniProtKB">
        <authorList>
            <consortium name="Ensembl"/>
        </authorList>
    </citation>
    <scope>IDENTIFICATION</scope>
</reference>
<feature type="compositionally biased region" description="Low complexity" evidence="3">
    <location>
        <begin position="17"/>
        <end position="32"/>
    </location>
</feature>
<dbReference type="AlphaFoldDB" id="S4RJR2"/>
<dbReference type="GO" id="GO:0005654">
    <property type="term" value="C:nucleoplasm"/>
    <property type="evidence" value="ECO:0007669"/>
    <property type="project" value="TreeGrafter"/>
</dbReference>
<organism evidence="4">
    <name type="scientific">Petromyzon marinus</name>
    <name type="common">Sea lamprey</name>
    <dbReference type="NCBI Taxonomy" id="7757"/>
    <lineage>
        <taxon>Eukaryota</taxon>
        <taxon>Metazoa</taxon>
        <taxon>Chordata</taxon>
        <taxon>Craniata</taxon>
        <taxon>Vertebrata</taxon>
        <taxon>Cyclostomata</taxon>
        <taxon>Hyperoartia</taxon>
        <taxon>Petromyzontiformes</taxon>
        <taxon>Petromyzontidae</taxon>
        <taxon>Petromyzon</taxon>
    </lineage>
</organism>